<dbReference type="AlphaFoldDB" id="A0A7J8MV40"/>
<evidence type="ECO:0000313" key="2">
    <source>
        <dbReference type="Proteomes" id="UP000593572"/>
    </source>
</evidence>
<dbReference type="EMBL" id="JABEZX010000010">
    <property type="protein sequence ID" value="MBA0568516.1"/>
    <property type="molecule type" value="Genomic_DNA"/>
</dbReference>
<proteinExistence type="predicted"/>
<gene>
    <name evidence="1" type="ORF">Golob_006008</name>
</gene>
<organism evidence="1 2">
    <name type="scientific">Gossypium lobatum</name>
    <dbReference type="NCBI Taxonomy" id="34289"/>
    <lineage>
        <taxon>Eukaryota</taxon>
        <taxon>Viridiplantae</taxon>
        <taxon>Streptophyta</taxon>
        <taxon>Embryophyta</taxon>
        <taxon>Tracheophyta</taxon>
        <taxon>Spermatophyta</taxon>
        <taxon>Magnoliopsida</taxon>
        <taxon>eudicotyledons</taxon>
        <taxon>Gunneridae</taxon>
        <taxon>Pentapetalae</taxon>
        <taxon>rosids</taxon>
        <taxon>malvids</taxon>
        <taxon>Malvales</taxon>
        <taxon>Malvaceae</taxon>
        <taxon>Malvoideae</taxon>
        <taxon>Gossypium</taxon>
    </lineage>
</organism>
<dbReference type="Proteomes" id="UP000593572">
    <property type="component" value="Unassembled WGS sequence"/>
</dbReference>
<comment type="caution">
    <text evidence="1">The sequence shown here is derived from an EMBL/GenBank/DDBJ whole genome shotgun (WGS) entry which is preliminary data.</text>
</comment>
<keyword evidence="2" id="KW-1185">Reference proteome</keyword>
<protein>
    <submittedName>
        <fullName evidence="1">Uncharacterized protein</fullName>
    </submittedName>
</protein>
<name>A0A7J8MV40_9ROSI</name>
<accession>A0A7J8MV40</accession>
<reference evidence="1 2" key="1">
    <citation type="journal article" date="2019" name="Genome Biol. Evol.">
        <title>Insights into the evolution of the New World diploid cottons (Gossypium, subgenus Houzingenia) based on genome sequencing.</title>
        <authorList>
            <person name="Grover C.E."/>
            <person name="Arick M.A. 2nd"/>
            <person name="Thrash A."/>
            <person name="Conover J.L."/>
            <person name="Sanders W.S."/>
            <person name="Peterson D.G."/>
            <person name="Frelichowski J.E."/>
            <person name="Scheffler J.A."/>
            <person name="Scheffler B.E."/>
            <person name="Wendel J.F."/>
        </authorList>
    </citation>
    <scope>NUCLEOTIDE SEQUENCE [LARGE SCALE GENOMIC DNA]</scope>
    <source>
        <strain evidence="1">157</strain>
        <tissue evidence="1">Leaf</tissue>
    </source>
</reference>
<evidence type="ECO:0000313" key="1">
    <source>
        <dbReference type="EMBL" id="MBA0568516.1"/>
    </source>
</evidence>
<sequence>MIVFINLEKLLFSQVLINGKLQRIECGRYDHLKEACPQTPKEAIRSGEKNLVSKNHCSTEGLKIESDEYGSWMLVERRTRRNPVTKIVLENRDMGRNLRDLDSML</sequence>